<evidence type="ECO:0000313" key="1">
    <source>
        <dbReference type="EMBL" id="GKX68887.1"/>
    </source>
</evidence>
<dbReference type="EMBL" id="BROD01000001">
    <property type="protein sequence ID" value="GKX68887.1"/>
    <property type="molecule type" value="Genomic_DNA"/>
</dbReference>
<accession>A0ACB5RII8</accession>
<dbReference type="Proteomes" id="UP001058074">
    <property type="component" value="Unassembled WGS sequence"/>
</dbReference>
<gene>
    <name evidence="1" type="primary">iadA</name>
    <name evidence="1" type="ORF">rsdtw13_41450</name>
</gene>
<organism evidence="1 2">
    <name type="scientific">Inconstantimicrobium mannanitabidum</name>
    <dbReference type="NCBI Taxonomy" id="1604901"/>
    <lineage>
        <taxon>Bacteria</taxon>
        <taxon>Bacillati</taxon>
        <taxon>Bacillota</taxon>
        <taxon>Clostridia</taxon>
        <taxon>Eubacteriales</taxon>
        <taxon>Clostridiaceae</taxon>
        <taxon>Inconstantimicrobium</taxon>
    </lineage>
</organism>
<keyword evidence="2" id="KW-1185">Reference proteome</keyword>
<evidence type="ECO:0000313" key="2">
    <source>
        <dbReference type="Proteomes" id="UP001058074"/>
    </source>
</evidence>
<sequence length="397" mass="43346">MDSMLKVIKNVEIFAPKCLGKKDILIVDSKIGGIFDKCSIDSESMQIEYLDGEGLYAFPGFIDSHVHIIGGGGEGGFSTRTPEILLSEFIKAGISTVVGCIGTDGVCRDMNSLLAKARGLEEEGISTYCYTGSYEIPIKTVTETPKSDIILIDKIIGVGEVALSDHRSSQPSYDDFVKLVASARVGGLLSGKPGIVNVHLGNGIRKMEFLFKIINETEIPATQLLPTHINRTEELFNMGMEYVKRNGYVDFTTSSDEKHLESSELTASQALGKAYKMGVNMEHITFTSDGNGSLPIFNESGEYVGLGIGSVQSLYKEVRKAILEQKVPIEEAVAVITSNVSKLLKLNNKGSIEEGKDADIVLVTKDNLEIKSLLCKGKMFMQNNKILKYGTFEKQKE</sequence>
<name>A0ACB5RII8_9CLOT</name>
<comment type="caution">
    <text evidence="1">The sequence shown here is derived from an EMBL/GenBank/DDBJ whole genome shotgun (WGS) entry which is preliminary data.</text>
</comment>
<proteinExistence type="predicted"/>
<reference evidence="1" key="1">
    <citation type="journal article" date="2025" name="Int. J. Syst. Evol. Microbiol.">
        <title>Inconstantimicrobium mannanitabidum sp. nov., a novel member of the family Clostridiaceae isolated from anoxic soil under the treatment of reductive soil disinfestation.</title>
        <authorList>
            <person name="Ueki A."/>
            <person name="Tonouchi A."/>
            <person name="Honma S."/>
            <person name="Kaku N."/>
            <person name="Ueki K."/>
        </authorList>
    </citation>
    <scope>NUCLEOTIDE SEQUENCE</scope>
    <source>
        <strain evidence="1">TW13</strain>
    </source>
</reference>
<protein>
    <submittedName>
        <fullName evidence="1">Isoaspartyl dipeptidase</fullName>
    </submittedName>
</protein>